<feature type="transmembrane region" description="Helical" evidence="6">
    <location>
        <begin position="21"/>
        <end position="44"/>
    </location>
</feature>
<keyword evidence="2" id="KW-1003">Cell membrane</keyword>
<dbReference type="EMBL" id="CAEZSU010000156">
    <property type="protein sequence ID" value="CAB4558515.1"/>
    <property type="molecule type" value="Genomic_DNA"/>
</dbReference>
<feature type="transmembrane region" description="Helical" evidence="6">
    <location>
        <begin position="258"/>
        <end position="278"/>
    </location>
</feature>
<feature type="transmembrane region" description="Helical" evidence="6">
    <location>
        <begin position="99"/>
        <end position="115"/>
    </location>
</feature>
<evidence type="ECO:0000313" key="7">
    <source>
        <dbReference type="EMBL" id="CAB4558515.1"/>
    </source>
</evidence>
<dbReference type="CDD" id="cd06580">
    <property type="entry name" value="TM_PBP1_transp_TpRbsC_like"/>
    <property type="match status" value="1"/>
</dbReference>
<dbReference type="PANTHER" id="PTHR47089">
    <property type="entry name" value="ABC TRANSPORTER, PERMEASE PROTEIN"/>
    <property type="match status" value="1"/>
</dbReference>
<dbReference type="AlphaFoldDB" id="A0A6J6D5D5"/>
<evidence type="ECO:0000256" key="2">
    <source>
        <dbReference type="ARBA" id="ARBA00022475"/>
    </source>
</evidence>
<evidence type="ECO:0000256" key="5">
    <source>
        <dbReference type="ARBA" id="ARBA00023136"/>
    </source>
</evidence>
<keyword evidence="5 6" id="KW-0472">Membrane</keyword>
<comment type="subcellular location">
    <subcellularLocation>
        <location evidence="1">Cell membrane</location>
        <topology evidence="1">Multi-pass membrane protein</topology>
    </subcellularLocation>
</comment>
<reference evidence="7" key="1">
    <citation type="submission" date="2020-05" db="EMBL/GenBank/DDBJ databases">
        <authorList>
            <person name="Chiriac C."/>
            <person name="Salcher M."/>
            <person name="Ghai R."/>
            <person name="Kavagutti S V."/>
        </authorList>
    </citation>
    <scope>NUCLEOTIDE SEQUENCE</scope>
</reference>
<feature type="transmembrane region" description="Helical" evidence="6">
    <location>
        <begin position="121"/>
        <end position="141"/>
    </location>
</feature>
<feature type="transmembrane region" description="Helical" evidence="6">
    <location>
        <begin position="206"/>
        <end position="228"/>
    </location>
</feature>
<dbReference type="InterPro" id="IPR001851">
    <property type="entry name" value="ABC_transp_permease"/>
</dbReference>
<name>A0A6J6D5D5_9ZZZZ</name>
<dbReference type="Pfam" id="PF02653">
    <property type="entry name" value="BPD_transp_2"/>
    <property type="match status" value="1"/>
</dbReference>
<proteinExistence type="predicted"/>
<dbReference type="GO" id="GO:0022857">
    <property type="term" value="F:transmembrane transporter activity"/>
    <property type="evidence" value="ECO:0007669"/>
    <property type="project" value="InterPro"/>
</dbReference>
<gene>
    <name evidence="7" type="ORF">UFOPK1495_01345</name>
    <name evidence="8" type="ORF">UFOPK1603_01246</name>
    <name evidence="9" type="ORF">UFOPK2143_00992</name>
</gene>
<dbReference type="EMBL" id="CAEZTG010000120">
    <property type="protein sequence ID" value="CAB4572282.1"/>
    <property type="molecule type" value="Genomic_DNA"/>
</dbReference>
<evidence type="ECO:0000256" key="1">
    <source>
        <dbReference type="ARBA" id="ARBA00004651"/>
    </source>
</evidence>
<accession>A0A6J6D5D5</accession>
<evidence type="ECO:0000313" key="9">
    <source>
        <dbReference type="EMBL" id="CAB4645850.1"/>
    </source>
</evidence>
<evidence type="ECO:0000256" key="6">
    <source>
        <dbReference type="SAM" id="Phobius"/>
    </source>
</evidence>
<feature type="transmembrane region" description="Helical" evidence="6">
    <location>
        <begin position="336"/>
        <end position="357"/>
    </location>
</feature>
<sequence>MMRTTFSGFRLEPRSHLPRHINWTVPIGSFFAALFAGALLLLVTGQNPISVYQRILERAFLDTGSLSGTLIAATPLLFTGLCAAVAFRVGFFNIGGEGQFYIGAIFSSGIALALGRDAQVWIAIPAMIIAGALGGALWAAIPGVLRAYLRTNEIITSLMLNYIAGVIAVYLIFESSSFWRDLEGTGKMFPKGKVIPEVAFWPEYGIGSLVVPFGFVLGIATAAWIAVLQRRTRFGYEMRVVGGAPTTARYAGMRPGRVIVAVAAVSGALAGLGGAASVGNFRHILDPKGMQQSGFGYAGIVVAALARLNPVAVIFVSIIIGGITNAGYALQGPDFPSGLVGILEGLILFCTLGGEVLMRYRVVRTRGVSSNVVGAQ</sequence>
<evidence type="ECO:0000256" key="3">
    <source>
        <dbReference type="ARBA" id="ARBA00022692"/>
    </source>
</evidence>
<feature type="transmembrane region" description="Helical" evidence="6">
    <location>
        <begin position="64"/>
        <end position="87"/>
    </location>
</feature>
<evidence type="ECO:0000313" key="8">
    <source>
        <dbReference type="EMBL" id="CAB4572282.1"/>
    </source>
</evidence>
<protein>
    <submittedName>
        <fullName evidence="7">Unannotated protein</fullName>
    </submittedName>
</protein>
<dbReference type="PANTHER" id="PTHR47089:SF1">
    <property type="entry name" value="GUANOSINE ABC TRANSPORTER PERMEASE PROTEIN NUPP"/>
    <property type="match status" value="1"/>
</dbReference>
<keyword evidence="4 6" id="KW-1133">Transmembrane helix</keyword>
<dbReference type="EMBL" id="CAEZVV010000056">
    <property type="protein sequence ID" value="CAB4645850.1"/>
    <property type="molecule type" value="Genomic_DNA"/>
</dbReference>
<feature type="transmembrane region" description="Helical" evidence="6">
    <location>
        <begin position="311"/>
        <end position="330"/>
    </location>
</feature>
<dbReference type="GO" id="GO:0005886">
    <property type="term" value="C:plasma membrane"/>
    <property type="evidence" value="ECO:0007669"/>
    <property type="project" value="UniProtKB-SubCell"/>
</dbReference>
<keyword evidence="3 6" id="KW-0812">Transmembrane</keyword>
<evidence type="ECO:0000256" key="4">
    <source>
        <dbReference type="ARBA" id="ARBA00022989"/>
    </source>
</evidence>
<feature type="transmembrane region" description="Helical" evidence="6">
    <location>
        <begin position="290"/>
        <end position="306"/>
    </location>
</feature>
<organism evidence="7">
    <name type="scientific">freshwater metagenome</name>
    <dbReference type="NCBI Taxonomy" id="449393"/>
    <lineage>
        <taxon>unclassified sequences</taxon>
        <taxon>metagenomes</taxon>
        <taxon>ecological metagenomes</taxon>
    </lineage>
</organism>
<feature type="transmembrane region" description="Helical" evidence="6">
    <location>
        <begin position="153"/>
        <end position="173"/>
    </location>
</feature>